<dbReference type="OrthoDB" id="7375466at2"/>
<feature type="domain" description="Major facilitator superfamily (MFS) profile" evidence="10">
    <location>
        <begin position="27"/>
        <end position="509"/>
    </location>
</feature>
<feature type="transmembrane region" description="Helical" evidence="9">
    <location>
        <begin position="61"/>
        <end position="80"/>
    </location>
</feature>
<proteinExistence type="inferred from homology"/>
<dbReference type="FunFam" id="1.20.1720.10:FF:000004">
    <property type="entry name" value="EmrB/QacA family drug resistance transporter"/>
    <property type="match status" value="1"/>
</dbReference>
<evidence type="ECO:0000313" key="12">
    <source>
        <dbReference type="Proteomes" id="UP000053039"/>
    </source>
</evidence>
<dbReference type="GO" id="GO:0005886">
    <property type="term" value="C:plasma membrane"/>
    <property type="evidence" value="ECO:0007669"/>
    <property type="project" value="UniProtKB-SubCell"/>
</dbReference>
<dbReference type="PRINTS" id="PR01036">
    <property type="entry name" value="TCRTETB"/>
</dbReference>
<comment type="caution">
    <text evidence="11">The sequence shown here is derived from an EMBL/GenBank/DDBJ whole genome shotgun (WGS) entry which is preliminary data.</text>
</comment>
<keyword evidence="7 9" id="KW-0472">Membrane</keyword>
<dbReference type="AlphaFoldDB" id="A0A101ND22"/>
<dbReference type="RefSeq" id="WP_031042597.1">
    <property type="nucleotide sequence ID" value="NZ_KQ948144.1"/>
</dbReference>
<feature type="transmembrane region" description="Helical" evidence="9">
    <location>
        <begin position="321"/>
        <end position="339"/>
    </location>
</feature>
<organism evidence="11 12">
    <name type="scientific">Streptomyces pseudovenezuelae</name>
    <dbReference type="NCBI Taxonomy" id="67350"/>
    <lineage>
        <taxon>Bacteria</taxon>
        <taxon>Bacillati</taxon>
        <taxon>Actinomycetota</taxon>
        <taxon>Actinomycetes</taxon>
        <taxon>Kitasatosporales</taxon>
        <taxon>Streptomycetaceae</taxon>
        <taxon>Streptomyces</taxon>
        <taxon>Streptomyces aurantiacus group</taxon>
    </lineage>
</organism>
<evidence type="ECO:0000256" key="5">
    <source>
        <dbReference type="ARBA" id="ARBA00022692"/>
    </source>
</evidence>
<feature type="transmembrane region" description="Helical" evidence="9">
    <location>
        <begin position="486"/>
        <end position="504"/>
    </location>
</feature>
<dbReference type="SUPFAM" id="SSF103473">
    <property type="entry name" value="MFS general substrate transporter"/>
    <property type="match status" value="1"/>
</dbReference>
<comment type="similarity">
    <text evidence="2">Belongs to the major facilitator superfamily. TCR/Tet family.</text>
</comment>
<keyword evidence="6 9" id="KW-1133">Transmembrane helix</keyword>
<evidence type="ECO:0000256" key="2">
    <source>
        <dbReference type="ARBA" id="ARBA00007520"/>
    </source>
</evidence>
<dbReference type="Gene3D" id="1.20.1720.10">
    <property type="entry name" value="Multidrug resistance protein D"/>
    <property type="match status" value="1"/>
</dbReference>
<dbReference type="NCBIfam" id="TIGR00711">
    <property type="entry name" value="efflux_EmrB"/>
    <property type="match status" value="1"/>
</dbReference>
<evidence type="ECO:0000313" key="11">
    <source>
        <dbReference type="EMBL" id="KUM90973.1"/>
    </source>
</evidence>
<feature type="transmembrane region" description="Helical" evidence="9">
    <location>
        <begin position="407"/>
        <end position="431"/>
    </location>
</feature>
<feature type="region of interest" description="Disordered" evidence="8">
    <location>
        <begin position="661"/>
        <end position="681"/>
    </location>
</feature>
<feature type="transmembrane region" description="Helical" evidence="9">
    <location>
        <begin position="117"/>
        <end position="138"/>
    </location>
</feature>
<evidence type="ECO:0000256" key="4">
    <source>
        <dbReference type="ARBA" id="ARBA00022475"/>
    </source>
</evidence>
<dbReference type="InterPro" id="IPR036388">
    <property type="entry name" value="WH-like_DNA-bd_sf"/>
</dbReference>
<dbReference type="GO" id="GO:0022857">
    <property type="term" value="F:transmembrane transporter activity"/>
    <property type="evidence" value="ECO:0007669"/>
    <property type="project" value="InterPro"/>
</dbReference>
<feature type="transmembrane region" description="Helical" evidence="9">
    <location>
        <begin position="371"/>
        <end position="395"/>
    </location>
</feature>
<name>A0A101ND22_9ACTN</name>
<dbReference type="Gene3D" id="1.20.1250.20">
    <property type="entry name" value="MFS general substrate transporter like domains"/>
    <property type="match status" value="1"/>
</dbReference>
<keyword evidence="5 9" id="KW-0812">Transmembrane</keyword>
<feature type="transmembrane region" description="Helical" evidence="9">
    <location>
        <begin position="281"/>
        <end position="301"/>
    </location>
</feature>
<keyword evidence="4" id="KW-1003">Cell membrane</keyword>
<evidence type="ECO:0000256" key="9">
    <source>
        <dbReference type="SAM" id="Phobius"/>
    </source>
</evidence>
<dbReference type="InterPro" id="IPR036259">
    <property type="entry name" value="MFS_trans_sf"/>
</dbReference>
<dbReference type="InterPro" id="IPR020846">
    <property type="entry name" value="MFS_dom"/>
</dbReference>
<dbReference type="Proteomes" id="UP000053039">
    <property type="component" value="Unassembled WGS sequence"/>
</dbReference>
<feature type="transmembrane region" description="Helical" evidence="9">
    <location>
        <begin position="20"/>
        <end position="41"/>
    </location>
</feature>
<sequence>MAADADGMTEDVRDARDHHVSGNVLVSIGALLLGMLLAALDQTIVSTALPTIVSDLGGMEHLSWVVTAYLLASTAATPLWGKLGDQYGRKRLFQTAIVIFLIGSALCGMSQDMTQLIAFRALQGLGGGGLMVLSMAIVGDLVPPRERGRYQGLFGAVFGATSVLGPLLGGLFTEHLSWRWVFYVNLPVGVVALAVIAVVLRIPRKSTKHVIDYLGTFLIAAVATCLVLVASLGGNTWGWGSPQIVGLAVLGALLAVAFVAVERRAAEPVLPLKLFRVRTFALSAVISFIVGFAMFGAMTYLPTFLQVVQGVSPTMSGVHMLPMVFGLLFSSTLSGQIVSRTGRWKVFPVAGTAVTTLGLLLLHRLDESSSTWVMSVYFCVFGLGLGLVMQVLVLIVQNAVSYEDLGVATSGATFFRSIGASFGVAIFGTVFANRLGDKLAAALQGSRLPPGVSVSGIEADSRGLADLPGSLRPEALHAYASSITDVFLYAAPVAFVGFVLAWFLKEDRLRGSVTAPDVTETLASNPVERSSYDEVCRALSVLGTREGRREVYREITARAGYDLLPAASWLVLRMRRYGWVEPALLAERTSVPLGVIVEAARQVEERGLGSRQGLDLTLTEPGRQVATRLASAREESLGELLGDWWGPDRPTDLAQLVKDLNEELCGSDREQPHEGPPAARL</sequence>
<feature type="transmembrane region" description="Helical" evidence="9">
    <location>
        <begin position="244"/>
        <end position="261"/>
    </location>
</feature>
<dbReference type="InterPro" id="IPR011701">
    <property type="entry name" value="MFS"/>
</dbReference>
<accession>A0A101ND22</accession>
<reference evidence="11 12" key="1">
    <citation type="submission" date="2015-10" db="EMBL/GenBank/DDBJ databases">
        <title>Draft genome sequence of Streptomyces pseudovenezuelae DSM 40212, type strain for the species Streptomyces pseudovenezuelae.</title>
        <authorList>
            <person name="Ruckert C."/>
            <person name="Winkler A."/>
            <person name="Kalinowski J."/>
            <person name="Kampfer P."/>
            <person name="Glaeser S."/>
        </authorList>
    </citation>
    <scope>NUCLEOTIDE SEQUENCE [LARGE SCALE GENOMIC DNA]</scope>
    <source>
        <strain evidence="11 12">DSM 40212</strain>
    </source>
</reference>
<comment type="subcellular location">
    <subcellularLocation>
        <location evidence="1">Cell membrane</location>
        <topology evidence="1">Multi-pass membrane protein</topology>
    </subcellularLocation>
</comment>
<evidence type="ECO:0000256" key="1">
    <source>
        <dbReference type="ARBA" id="ARBA00004651"/>
    </source>
</evidence>
<evidence type="ECO:0000256" key="7">
    <source>
        <dbReference type="ARBA" id="ARBA00023136"/>
    </source>
</evidence>
<gene>
    <name evidence="11" type="ORF">AQI94_04110</name>
</gene>
<evidence type="ECO:0000256" key="3">
    <source>
        <dbReference type="ARBA" id="ARBA00022448"/>
    </source>
</evidence>
<dbReference type="PANTHER" id="PTHR23501:SF197">
    <property type="entry name" value="COMD"/>
    <property type="match status" value="1"/>
</dbReference>
<dbReference type="InterPro" id="IPR004638">
    <property type="entry name" value="EmrB-like"/>
</dbReference>
<evidence type="ECO:0000256" key="8">
    <source>
        <dbReference type="SAM" id="MobiDB-lite"/>
    </source>
</evidence>
<dbReference type="Pfam" id="PF07690">
    <property type="entry name" value="MFS_1"/>
    <property type="match status" value="1"/>
</dbReference>
<dbReference type="PANTHER" id="PTHR23501">
    <property type="entry name" value="MAJOR FACILITATOR SUPERFAMILY"/>
    <property type="match status" value="1"/>
</dbReference>
<dbReference type="CDD" id="cd17502">
    <property type="entry name" value="MFS_Azr1_MDR_like"/>
    <property type="match status" value="1"/>
</dbReference>
<feature type="transmembrane region" description="Helical" evidence="9">
    <location>
        <begin position="180"/>
        <end position="200"/>
    </location>
</feature>
<protein>
    <submittedName>
        <fullName evidence="11">Disulfide bond formation protein DsbA</fullName>
    </submittedName>
</protein>
<feature type="transmembrane region" description="Helical" evidence="9">
    <location>
        <begin position="346"/>
        <end position="365"/>
    </location>
</feature>
<dbReference type="EMBL" id="LMWM01000003">
    <property type="protein sequence ID" value="KUM90973.1"/>
    <property type="molecule type" value="Genomic_DNA"/>
</dbReference>
<keyword evidence="3" id="KW-0813">Transport</keyword>
<feature type="transmembrane region" description="Helical" evidence="9">
    <location>
        <begin position="212"/>
        <end position="232"/>
    </location>
</feature>
<dbReference type="Gene3D" id="1.10.10.10">
    <property type="entry name" value="Winged helix-like DNA-binding domain superfamily/Winged helix DNA-binding domain"/>
    <property type="match status" value="1"/>
</dbReference>
<feature type="transmembrane region" description="Helical" evidence="9">
    <location>
        <begin position="150"/>
        <end position="168"/>
    </location>
</feature>
<evidence type="ECO:0000256" key="6">
    <source>
        <dbReference type="ARBA" id="ARBA00022989"/>
    </source>
</evidence>
<dbReference type="PROSITE" id="PS50850">
    <property type="entry name" value="MFS"/>
    <property type="match status" value="1"/>
</dbReference>
<feature type="transmembrane region" description="Helical" evidence="9">
    <location>
        <begin position="92"/>
        <end position="111"/>
    </location>
</feature>
<evidence type="ECO:0000259" key="10">
    <source>
        <dbReference type="PROSITE" id="PS50850"/>
    </source>
</evidence>